<sequence>MKKTNNSSITMLAGTAISETIYYMTGTLDNLASDMIFTRMFIYDDSATPSNQWFHHDLPGWAVISTCLVPANPTTPRHVCSLSEQGDVELYSSAGIRIEKIKGAGLSHTEESRGYMTRIRHIGDALYACGYAGQVYKRQKEKWERFDAGIRDKSPSSLTTIATPLDLIDIHGLHQSDIYIVGSEGFIAHYNGMNWSILPPITRACLYGIFIQSESEVWVAGSNGTILKGNAINGFRAICRKTLDCDFYSIANFEDEYYIGASDGLYNMRHGKILKVNLPEKIIEIDSIETKNGTLWALGSKKLIRYDGTTWKLINHIDNN</sequence>
<organism evidence="1 2">
    <name type="scientific">Pseudomonas juntendi</name>
    <dbReference type="NCBI Taxonomy" id="2666183"/>
    <lineage>
        <taxon>Bacteria</taxon>
        <taxon>Pseudomonadati</taxon>
        <taxon>Pseudomonadota</taxon>
        <taxon>Gammaproteobacteria</taxon>
        <taxon>Pseudomonadales</taxon>
        <taxon>Pseudomonadaceae</taxon>
        <taxon>Pseudomonas</taxon>
    </lineage>
</organism>
<evidence type="ECO:0000313" key="2">
    <source>
        <dbReference type="Proteomes" id="UP000590738"/>
    </source>
</evidence>
<reference evidence="1 2" key="1">
    <citation type="submission" date="2020-07" db="EMBL/GenBank/DDBJ databases">
        <title>Diversity of carbapenemase encoding genes among Pseudomonas putida group clinical isolates in a tertiary Brazilian hospital.</title>
        <authorList>
            <person name="Alberto-Lei F."/>
            <person name="Nodari C.S."/>
            <person name="Streling A.P."/>
            <person name="Paulino J.T."/>
            <person name="Bessa-Neto F.O."/>
            <person name="Cayo R."/>
            <person name="Gales A.C."/>
        </authorList>
    </citation>
    <scope>NUCLEOTIDE SEQUENCE [LARGE SCALE GENOMIC DNA]</scope>
    <source>
        <strain evidence="1 2">12273</strain>
    </source>
</reference>
<dbReference type="EMBL" id="JACGCZ010000001">
    <property type="protein sequence ID" value="MBA6141011.1"/>
    <property type="molecule type" value="Genomic_DNA"/>
</dbReference>
<accession>A0A7W2QS77</accession>
<gene>
    <name evidence="1" type="ORF">H4B97_00730</name>
</gene>
<protein>
    <submittedName>
        <fullName evidence="1">Uncharacterized protein</fullName>
    </submittedName>
</protein>
<dbReference type="InterPro" id="IPR015943">
    <property type="entry name" value="WD40/YVTN_repeat-like_dom_sf"/>
</dbReference>
<dbReference type="RefSeq" id="WP_029887188.1">
    <property type="nucleotide sequence ID" value="NZ_BQHP01000001.1"/>
</dbReference>
<name>A0A7W2QS77_9PSED</name>
<dbReference type="Proteomes" id="UP000590738">
    <property type="component" value="Unassembled WGS sequence"/>
</dbReference>
<dbReference type="AlphaFoldDB" id="A0A7W2QS77"/>
<evidence type="ECO:0000313" key="1">
    <source>
        <dbReference type="EMBL" id="MBA6141011.1"/>
    </source>
</evidence>
<dbReference type="Gene3D" id="2.130.10.10">
    <property type="entry name" value="YVTN repeat-like/Quinoprotein amine dehydrogenase"/>
    <property type="match status" value="1"/>
</dbReference>
<comment type="caution">
    <text evidence="1">The sequence shown here is derived from an EMBL/GenBank/DDBJ whole genome shotgun (WGS) entry which is preliminary data.</text>
</comment>
<proteinExistence type="predicted"/>